<dbReference type="Proteomes" id="UP001501468">
    <property type="component" value="Unassembled WGS sequence"/>
</dbReference>
<feature type="region of interest" description="Disordered" evidence="1">
    <location>
        <begin position="76"/>
        <end position="103"/>
    </location>
</feature>
<evidence type="ECO:0000313" key="2">
    <source>
        <dbReference type="EMBL" id="GAA3698670.1"/>
    </source>
</evidence>
<feature type="compositionally biased region" description="Polar residues" evidence="1">
    <location>
        <begin position="90"/>
        <end position="103"/>
    </location>
</feature>
<sequence>MTDGSPGAGAADPAILRALTTARSATRTMSDELLTHLPDLGDLPTQRALDAWVEQAADTLRALSEALEERLLDLGSTRTTQHALDDGSLSGATGSASRTGDLR</sequence>
<protein>
    <submittedName>
        <fullName evidence="2">Uncharacterized protein</fullName>
    </submittedName>
</protein>
<dbReference type="EMBL" id="BAABDC010000002">
    <property type="protein sequence ID" value="GAA3698670.1"/>
    <property type="molecule type" value="Genomic_DNA"/>
</dbReference>
<proteinExistence type="predicted"/>
<dbReference type="RefSeq" id="WP_344943516.1">
    <property type="nucleotide sequence ID" value="NZ_BAABDC010000002.1"/>
</dbReference>
<comment type="caution">
    <text evidence="2">The sequence shown here is derived from an EMBL/GenBank/DDBJ whole genome shotgun (WGS) entry which is preliminary data.</text>
</comment>
<evidence type="ECO:0000313" key="3">
    <source>
        <dbReference type="Proteomes" id="UP001501468"/>
    </source>
</evidence>
<name>A0ABP7D3C0_9MICO</name>
<reference evidence="3" key="1">
    <citation type="journal article" date="2019" name="Int. J. Syst. Evol. Microbiol.">
        <title>The Global Catalogue of Microorganisms (GCM) 10K type strain sequencing project: providing services to taxonomists for standard genome sequencing and annotation.</title>
        <authorList>
            <consortium name="The Broad Institute Genomics Platform"/>
            <consortium name="The Broad Institute Genome Sequencing Center for Infectious Disease"/>
            <person name="Wu L."/>
            <person name="Ma J."/>
        </authorList>
    </citation>
    <scope>NUCLEOTIDE SEQUENCE [LARGE SCALE GENOMIC DNA]</scope>
    <source>
        <strain evidence="3">JCM 17125</strain>
    </source>
</reference>
<gene>
    <name evidence="2" type="ORF">GCM10022399_13890</name>
</gene>
<evidence type="ECO:0000256" key="1">
    <source>
        <dbReference type="SAM" id="MobiDB-lite"/>
    </source>
</evidence>
<organism evidence="2 3">
    <name type="scientific">Terrabacter ginsenosidimutans</name>
    <dbReference type="NCBI Taxonomy" id="490575"/>
    <lineage>
        <taxon>Bacteria</taxon>
        <taxon>Bacillati</taxon>
        <taxon>Actinomycetota</taxon>
        <taxon>Actinomycetes</taxon>
        <taxon>Micrococcales</taxon>
        <taxon>Intrasporangiaceae</taxon>
        <taxon>Terrabacter</taxon>
    </lineage>
</organism>
<keyword evidence="3" id="KW-1185">Reference proteome</keyword>
<accession>A0ABP7D3C0</accession>